<protein>
    <submittedName>
        <fullName evidence="1">Uncharacterized protein</fullName>
    </submittedName>
</protein>
<proteinExistence type="predicted"/>
<dbReference type="EMBL" id="BK015962">
    <property type="protein sequence ID" value="DAF87365.1"/>
    <property type="molecule type" value="Genomic_DNA"/>
</dbReference>
<accession>A0A8S5TYT5</accession>
<organism evidence="1">
    <name type="scientific">Siphoviridae sp. ctnPP24</name>
    <dbReference type="NCBI Taxonomy" id="2825662"/>
    <lineage>
        <taxon>Viruses</taxon>
        <taxon>Duplodnaviria</taxon>
        <taxon>Heunggongvirae</taxon>
        <taxon>Uroviricota</taxon>
        <taxon>Caudoviricetes</taxon>
    </lineage>
</organism>
<sequence>MYRVDLGKKLLDKEYNPFISLAAQHLSDEADKHGRDGFTIDDISNIYGGIYNTEELQEAVNHAIQNEMLVPFDEENGLYNYNYNYSVNNNYFVLLGKEQASEFFGCFPFGWTLKEATLTTTAYCCLAKMYNYQHDVKHRSYIFSMKNVCDMCYMPYNKKNRELAQWHVEWLAARDLIEYEPYKDEKHPYCKLFELTGLALNKR</sequence>
<name>A0A8S5TYT5_9CAUD</name>
<reference evidence="1" key="1">
    <citation type="journal article" date="2021" name="Proc. Natl. Acad. Sci. U.S.A.">
        <title>A Catalog of Tens of Thousands of Viruses from Human Metagenomes Reveals Hidden Associations with Chronic Diseases.</title>
        <authorList>
            <person name="Tisza M.J."/>
            <person name="Buck C.B."/>
        </authorList>
    </citation>
    <scope>NUCLEOTIDE SEQUENCE</scope>
    <source>
        <strain evidence="1">CtnPP24</strain>
    </source>
</reference>
<evidence type="ECO:0000313" key="1">
    <source>
        <dbReference type="EMBL" id="DAF87365.1"/>
    </source>
</evidence>